<dbReference type="EMBL" id="CP050485">
    <property type="protein sequence ID" value="QOG25803.1"/>
    <property type="molecule type" value="Genomic_DNA"/>
</dbReference>
<evidence type="ECO:0000313" key="2">
    <source>
        <dbReference type="Proteomes" id="UP000516696"/>
    </source>
</evidence>
<organism evidence="1 2">
    <name type="scientific">Enterococcus gallinarum</name>
    <dbReference type="NCBI Taxonomy" id="1353"/>
    <lineage>
        <taxon>Bacteria</taxon>
        <taxon>Bacillati</taxon>
        <taxon>Bacillota</taxon>
        <taxon>Bacilli</taxon>
        <taxon>Lactobacillales</taxon>
        <taxon>Enterococcaceae</taxon>
        <taxon>Enterococcus</taxon>
    </lineage>
</organism>
<name>A0AAE7SY13_ENTGA</name>
<accession>A0AAE7SY13</accession>
<sequence length="94" mass="11230">MINKERKKYTTKGMFTLLKKNYQKAENNLANIYSEVNSRICYFNGSSIRHDCFCLRNEILVYRLRKIAVIFCRGGMHLDKPRHNKVIRGIGYYY</sequence>
<gene>
    <name evidence="1" type="ORF">EGM181_03345</name>
</gene>
<dbReference type="AlphaFoldDB" id="A0AAE7SY13"/>
<proteinExistence type="predicted"/>
<dbReference type="Proteomes" id="UP000516696">
    <property type="component" value="Chromosome"/>
</dbReference>
<evidence type="ECO:0000313" key="1">
    <source>
        <dbReference type="EMBL" id="QOG25803.1"/>
    </source>
</evidence>
<dbReference type="RefSeq" id="WP_192189525.1">
    <property type="nucleotide sequence ID" value="NZ_CP050485.1"/>
</dbReference>
<protein>
    <submittedName>
        <fullName evidence="1">Uncharacterized protein</fullName>
    </submittedName>
</protein>
<reference evidence="1 2" key="1">
    <citation type="submission" date="2020-03" db="EMBL/GenBank/DDBJ databases">
        <title>Characterization of ganglioside-mimicking enterococci.</title>
        <authorList>
            <person name="Patry R.T."/>
            <person name="Nothaft H."/>
            <person name="Bridger R."/>
            <person name="Shajahan A."/>
            <person name="Huynh S."/>
            <person name="Sanchez S."/>
            <person name="Azadi P."/>
            <person name="Cooper K."/>
            <person name="Miller W.G."/>
            <person name="Parker C.T."/>
            <person name="Wells L."/>
            <person name="Szymanski C.M."/>
        </authorList>
    </citation>
    <scope>NUCLEOTIDE SEQUENCE [LARGE SCALE GENOMIC DNA]</scope>
    <source>
        <strain evidence="1 2">EGM181</strain>
    </source>
</reference>